<protein>
    <submittedName>
        <fullName evidence="1">Uncharacterized protein</fullName>
    </submittedName>
</protein>
<evidence type="ECO:0000313" key="2">
    <source>
        <dbReference type="Proteomes" id="UP001065593"/>
    </source>
</evidence>
<accession>A0ABQ5NGP7</accession>
<dbReference type="Proteomes" id="UP001065593">
    <property type="component" value="Unassembled WGS sequence"/>
</dbReference>
<dbReference type="RefSeq" id="WP_264987219.1">
    <property type="nucleotide sequence ID" value="NZ_BRZA01000001.1"/>
</dbReference>
<comment type="caution">
    <text evidence="1">The sequence shown here is derived from an EMBL/GenBank/DDBJ whole genome shotgun (WGS) entry which is preliminary data.</text>
</comment>
<evidence type="ECO:0000313" key="1">
    <source>
        <dbReference type="EMBL" id="GLC87497.1"/>
    </source>
</evidence>
<reference evidence="1" key="1">
    <citation type="submission" date="2022-08" db="EMBL/GenBank/DDBJ databases">
        <title>Draft genome sequence of Lysinibacillus sp. strain KH24.</title>
        <authorList>
            <person name="Kanbe H."/>
            <person name="Itoh H."/>
        </authorList>
    </citation>
    <scope>NUCLEOTIDE SEQUENCE</scope>
    <source>
        <strain evidence="1">KH24</strain>
    </source>
</reference>
<dbReference type="EMBL" id="BRZA01000001">
    <property type="protein sequence ID" value="GLC87497.1"/>
    <property type="molecule type" value="Genomic_DNA"/>
</dbReference>
<keyword evidence="2" id="KW-1185">Reference proteome</keyword>
<sequence>MAYILQKLNVVKTAETEKQRDDLLAKGFTLVTEPPKKPPKKAGEVE</sequence>
<name>A0ABQ5NGP7_9BACI</name>
<proteinExistence type="predicted"/>
<organism evidence="1 2">
    <name type="scientific">Lysinibacillus piscis</name>
    <dbReference type="NCBI Taxonomy" id="2518931"/>
    <lineage>
        <taxon>Bacteria</taxon>
        <taxon>Bacillati</taxon>
        <taxon>Bacillota</taxon>
        <taxon>Bacilli</taxon>
        <taxon>Bacillales</taxon>
        <taxon>Bacillaceae</taxon>
        <taxon>Lysinibacillus</taxon>
    </lineage>
</organism>
<gene>
    <name evidence="1" type="ORF">LYSBPC_06240</name>
</gene>